<accession>G8QH06</accession>
<dbReference type="SUPFAM" id="SSF55785">
    <property type="entry name" value="PYP-like sensor domain (PAS domain)"/>
    <property type="match status" value="2"/>
</dbReference>
<dbReference type="GO" id="GO:0003824">
    <property type="term" value="F:catalytic activity"/>
    <property type="evidence" value="ECO:0007669"/>
    <property type="project" value="UniProtKB-ARBA"/>
</dbReference>
<dbReference type="SMART" id="SM00086">
    <property type="entry name" value="PAC"/>
    <property type="match status" value="1"/>
</dbReference>
<dbReference type="eggNOG" id="COG0517">
    <property type="taxonomic scope" value="Bacteria"/>
</dbReference>
<dbReference type="Pfam" id="PF13185">
    <property type="entry name" value="GAF_2"/>
    <property type="match status" value="1"/>
</dbReference>
<dbReference type="SMART" id="SM00065">
    <property type="entry name" value="GAF"/>
    <property type="match status" value="1"/>
</dbReference>
<dbReference type="RefSeq" id="WP_014238019.1">
    <property type="nucleotide sequence ID" value="NC_016616.1"/>
</dbReference>
<dbReference type="PROSITE" id="PS50887">
    <property type="entry name" value="GGDEF"/>
    <property type="match status" value="1"/>
</dbReference>
<keyword evidence="1" id="KW-0129">CBS domain</keyword>
<name>G8QH06_AZOOP</name>
<dbReference type="InterPro" id="IPR052163">
    <property type="entry name" value="DGC-Regulatory_Protein"/>
</dbReference>
<dbReference type="InterPro" id="IPR029016">
    <property type="entry name" value="GAF-like_dom_sf"/>
</dbReference>
<evidence type="ECO:0000259" key="3">
    <source>
        <dbReference type="PROSITE" id="PS50113"/>
    </source>
</evidence>
<dbReference type="PANTHER" id="PTHR46663">
    <property type="entry name" value="DIGUANYLATE CYCLASE DGCT-RELATED"/>
    <property type="match status" value="1"/>
</dbReference>
<dbReference type="InterPro" id="IPR043128">
    <property type="entry name" value="Rev_trsase/Diguanyl_cyclase"/>
</dbReference>
<dbReference type="SUPFAM" id="SSF55781">
    <property type="entry name" value="GAF domain-like"/>
    <property type="match status" value="1"/>
</dbReference>
<dbReference type="Gene3D" id="3.30.70.270">
    <property type="match status" value="1"/>
</dbReference>
<feature type="domain" description="PAS" evidence="2">
    <location>
        <begin position="409"/>
        <end position="479"/>
    </location>
</feature>
<gene>
    <name evidence="6" type="ordered locus">Dsui_3004</name>
</gene>
<dbReference type="Pfam" id="PF00990">
    <property type="entry name" value="GGDEF"/>
    <property type="match status" value="1"/>
</dbReference>
<feature type="domain" description="CBS" evidence="5">
    <location>
        <begin position="201"/>
        <end position="258"/>
    </location>
</feature>
<feature type="domain" description="PAC" evidence="3">
    <location>
        <begin position="349"/>
        <end position="401"/>
    </location>
</feature>
<dbReference type="Pfam" id="PF08448">
    <property type="entry name" value="PAS_4"/>
    <property type="match status" value="1"/>
</dbReference>
<dbReference type="OrthoDB" id="8929028at2"/>
<dbReference type="InterPro" id="IPR000700">
    <property type="entry name" value="PAS-assoc_C"/>
</dbReference>
<dbReference type="InterPro" id="IPR029787">
    <property type="entry name" value="Nucleotide_cyclase"/>
</dbReference>
<proteinExistence type="predicted"/>
<dbReference type="PANTHER" id="PTHR46663:SF4">
    <property type="entry name" value="DIGUANYLATE CYCLASE DGCT-RELATED"/>
    <property type="match status" value="1"/>
</dbReference>
<dbReference type="CDD" id="cd01949">
    <property type="entry name" value="GGDEF"/>
    <property type="match status" value="1"/>
</dbReference>
<dbReference type="InterPro" id="IPR000160">
    <property type="entry name" value="GGDEF_dom"/>
</dbReference>
<evidence type="ECO:0000256" key="1">
    <source>
        <dbReference type="PROSITE-ProRule" id="PRU00703"/>
    </source>
</evidence>
<feature type="domain" description="PAS" evidence="2">
    <location>
        <begin position="282"/>
        <end position="334"/>
    </location>
</feature>
<protein>
    <submittedName>
        <fullName evidence="6">PAS domain S-box/diguanylate cyclase (GGDEF) domain-containing protein</fullName>
    </submittedName>
</protein>
<evidence type="ECO:0000259" key="2">
    <source>
        <dbReference type="PROSITE" id="PS50112"/>
    </source>
</evidence>
<dbReference type="AlphaFoldDB" id="G8QH06"/>
<dbReference type="InterPro" id="IPR046342">
    <property type="entry name" value="CBS_dom_sf"/>
</dbReference>
<dbReference type="PROSITE" id="PS51371">
    <property type="entry name" value="CBS"/>
    <property type="match status" value="2"/>
</dbReference>
<evidence type="ECO:0000259" key="5">
    <source>
        <dbReference type="PROSITE" id="PS51371"/>
    </source>
</evidence>
<dbReference type="SMART" id="SM00267">
    <property type="entry name" value="GGDEF"/>
    <property type="match status" value="1"/>
</dbReference>
<feature type="domain" description="CBS" evidence="5">
    <location>
        <begin position="75"/>
        <end position="136"/>
    </location>
</feature>
<dbReference type="eggNOG" id="COG2203">
    <property type="taxonomic scope" value="Bacteria"/>
</dbReference>
<evidence type="ECO:0000259" key="4">
    <source>
        <dbReference type="PROSITE" id="PS50887"/>
    </source>
</evidence>
<dbReference type="InterPro" id="IPR003018">
    <property type="entry name" value="GAF"/>
</dbReference>
<dbReference type="EMBL" id="CP003153">
    <property type="protein sequence ID" value="AEV27339.1"/>
    <property type="molecule type" value="Genomic_DNA"/>
</dbReference>
<dbReference type="STRING" id="640081.Dsui_3004"/>
<dbReference type="InterPro" id="IPR013656">
    <property type="entry name" value="PAS_4"/>
</dbReference>
<dbReference type="Gene3D" id="3.10.580.10">
    <property type="entry name" value="CBS-domain"/>
    <property type="match status" value="2"/>
</dbReference>
<dbReference type="InterPro" id="IPR035965">
    <property type="entry name" value="PAS-like_dom_sf"/>
</dbReference>
<dbReference type="PROSITE" id="PS50112">
    <property type="entry name" value="PAS"/>
    <property type="match status" value="2"/>
</dbReference>
<dbReference type="Pfam" id="PF00571">
    <property type="entry name" value="CBS"/>
    <property type="match status" value="4"/>
</dbReference>
<dbReference type="FunFam" id="3.30.70.270:FF:000001">
    <property type="entry name" value="Diguanylate cyclase domain protein"/>
    <property type="match status" value="1"/>
</dbReference>
<dbReference type="CDD" id="cd09833">
    <property type="entry name" value="CBS_pair_GGDEF_PAS_repeat1"/>
    <property type="match status" value="1"/>
</dbReference>
<dbReference type="KEGG" id="dsu:Dsui_3004"/>
<dbReference type="Pfam" id="PF13426">
    <property type="entry name" value="PAS_9"/>
    <property type="match status" value="1"/>
</dbReference>
<dbReference type="InterPro" id="IPR000014">
    <property type="entry name" value="PAS"/>
</dbReference>
<dbReference type="NCBIfam" id="TIGR00229">
    <property type="entry name" value="sensory_box"/>
    <property type="match status" value="2"/>
</dbReference>
<dbReference type="InterPro" id="IPR000644">
    <property type="entry name" value="CBS_dom"/>
</dbReference>
<dbReference type="SMART" id="SM00116">
    <property type="entry name" value="CBS"/>
    <property type="match status" value="4"/>
</dbReference>
<evidence type="ECO:0000313" key="7">
    <source>
        <dbReference type="Proteomes" id="UP000005633"/>
    </source>
</evidence>
<dbReference type="SUPFAM" id="SSF55073">
    <property type="entry name" value="Nucleotide cyclase"/>
    <property type="match status" value="1"/>
</dbReference>
<evidence type="ECO:0000313" key="6">
    <source>
        <dbReference type="EMBL" id="AEV27339.1"/>
    </source>
</evidence>
<dbReference type="SMART" id="SM00091">
    <property type="entry name" value="PAS"/>
    <property type="match status" value="2"/>
</dbReference>
<dbReference type="SUPFAM" id="SSF54631">
    <property type="entry name" value="CBS-domain pair"/>
    <property type="match status" value="2"/>
</dbReference>
<dbReference type="HOGENOM" id="CLU_012037_0_0_4"/>
<dbReference type="Gene3D" id="3.30.450.20">
    <property type="entry name" value="PAS domain"/>
    <property type="match status" value="2"/>
</dbReference>
<organism evidence="6 7">
    <name type="scientific">Azospira oryzae (strain ATCC BAA-33 / DSM 13638 / PS)</name>
    <name type="common">Dechlorosoma suillum</name>
    <dbReference type="NCBI Taxonomy" id="640081"/>
    <lineage>
        <taxon>Bacteria</taxon>
        <taxon>Pseudomonadati</taxon>
        <taxon>Pseudomonadota</taxon>
        <taxon>Betaproteobacteria</taxon>
        <taxon>Rhodocyclales</taxon>
        <taxon>Rhodocyclaceae</taxon>
        <taxon>Azospira</taxon>
    </lineage>
</organism>
<dbReference type="CDD" id="cd00130">
    <property type="entry name" value="PAS"/>
    <property type="match status" value="2"/>
</dbReference>
<feature type="domain" description="GGDEF" evidence="4">
    <location>
        <begin position="729"/>
        <end position="863"/>
    </location>
</feature>
<dbReference type="eggNOG" id="COG3706">
    <property type="taxonomic scope" value="Bacteria"/>
</dbReference>
<dbReference type="Gene3D" id="3.30.450.40">
    <property type="match status" value="1"/>
</dbReference>
<sequence>MHYDLPISQILRHELLECAPQTTVAEAAGRMHQARCGSILVVELGEVRGIWTERDALALNFSDPESIHLPVSRVMSTPVKTVRETDTVAEAAIRFKQERLRHLLVVDRDGRRLGIVSQTDIVNHQGVEFYVHMRDVGSVLKSAPLQVPGSMPVAEAVQRLREARSDAAIVEHNGHLGILTGRDVLRLIGQESLNCSAGEVATFPLITVPRSSTLYHTRKIFNDRRIRHLGVMDEHGRITGLLSYADILDSVEQEYVAELRAALQEQSQRLQQSRHALLLASKVAESSQQAIMIVNAERIIQSINPAFSAITGYSAEEAVGHDTRLLKSGLHDADFYRQLYADLAAFGVWSGEIWNRRKNGELYPENLTITSVKGEGGQVINYVCVFTDMTEQKRARDDLKESHQRLEQQSSLTEMILDTLPVMVFVKDEDGRYLVMNEAAAAFVGHDKHEVVGRSDFELYPADVASRLRQDDIKALAAKKVTGREEKHLTPKGERYLLSYKRGVDLGGRRLLIGSSTDISERKQAEQLLAAERQVLELIASDASLQVVLDALCNRVESLISDCFAAVLLLQPDNGHLVLGSAPSLRRTCRDVGQNCPENPAVCACAAAIRTGKQIIAEHIDDSEQWQDCRDFASALGLKTAWSTPIVSPGKEVLGTLSLYFRQGRRPNRFDKDVIEHACRQAAIAIDRNRAMDSLHRLATVDTLTGLNNRSRFLDQGEAEITRARRLGRSVAVLMLDVDHFKRINDTHGHGAGDVALKIVAAIIARELRAIDICGRLGGEEFAVMLPETDGQGAMQAAERLRQAVAQEKVRVAEGVELGITVSIGATILAPQDANIDHLLARADGALYEAKRSGRNLALYAAPGNIPS</sequence>
<dbReference type="PROSITE" id="PS50113">
    <property type="entry name" value="PAC"/>
    <property type="match status" value="1"/>
</dbReference>
<reference evidence="6 7" key="1">
    <citation type="journal article" date="2012" name="J. Bacteriol.">
        <title>Complete genome sequence of the anaerobic perchlorate-reducing bacterium Azospira suillum strain PS.</title>
        <authorList>
            <person name="Byrne-Bailey K.G."/>
            <person name="Coates J.D."/>
        </authorList>
    </citation>
    <scope>NUCLEOTIDE SEQUENCE [LARGE SCALE GENOMIC DNA]</scope>
    <source>
        <strain evidence="7">ATCC BAA-33 / DSM 13638 / PS</strain>
    </source>
</reference>
<dbReference type="InterPro" id="IPR001610">
    <property type="entry name" value="PAC"/>
</dbReference>
<dbReference type="eggNOG" id="COG2905">
    <property type="taxonomic scope" value="Bacteria"/>
</dbReference>
<dbReference type="Proteomes" id="UP000005633">
    <property type="component" value="Chromosome"/>
</dbReference>
<dbReference type="NCBIfam" id="TIGR00254">
    <property type="entry name" value="GGDEF"/>
    <property type="match status" value="1"/>
</dbReference>